<dbReference type="GO" id="GO:0000398">
    <property type="term" value="P:mRNA splicing, via spliceosome"/>
    <property type="evidence" value="ECO:0007669"/>
    <property type="project" value="InterPro"/>
</dbReference>
<dbReference type="InterPro" id="IPR012890">
    <property type="entry name" value="GCFC2-like"/>
</dbReference>
<feature type="compositionally biased region" description="Basic and acidic residues" evidence="4">
    <location>
        <begin position="1"/>
        <end position="15"/>
    </location>
</feature>
<dbReference type="InterPro" id="IPR022783">
    <property type="entry name" value="GCFC_dom"/>
</dbReference>
<evidence type="ECO:0000256" key="1">
    <source>
        <dbReference type="ARBA" id="ARBA00004123"/>
    </source>
</evidence>
<accession>A0A9Q1DHE6</accession>
<dbReference type="GO" id="GO:0003677">
    <property type="term" value="F:DNA binding"/>
    <property type="evidence" value="ECO:0007669"/>
    <property type="project" value="InterPro"/>
</dbReference>
<proteinExistence type="inferred from homology"/>
<dbReference type="AlphaFoldDB" id="A0A9Q1DHE6"/>
<feature type="region of interest" description="Disordered" evidence="4">
    <location>
        <begin position="1"/>
        <end position="113"/>
    </location>
</feature>
<feature type="compositionally biased region" description="Acidic residues" evidence="4">
    <location>
        <begin position="89"/>
        <end position="100"/>
    </location>
</feature>
<comment type="similarity">
    <text evidence="2">Belongs to the GCF family.</text>
</comment>
<evidence type="ECO:0000256" key="3">
    <source>
        <dbReference type="ARBA" id="ARBA00023242"/>
    </source>
</evidence>
<dbReference type="PANTHER" id="PTHR12214">
    <property type="entry name" value="GC-RICH SEQUENCE DNA-BINDING FACTOR"/>
    <property type="match status" value="1"/>
</dbReference>
<keyword evidence="7" id="KW-1185">Reference proteome</keyword>
<dbReference type="Pfam" id="PF07842">
    <property type="entry name" value="GCFC"/>
    <property type="match status" value="1"/>
</dbReference>
<evidence type="ECO:0000313" key="6">
    <source>
        <dbReference type="EMBL" id="KAJ8269834.1"/>
    </source>
</evidence>
<comment type="subcellular location">
    <subcellularLocation>
        <location evidence="1">Nucleus</location>
    </subcellularLocation>
</comment>
<name>A0A9Q1DHE6_CONCO</name>
<reference evidence="6" key="1">
    <citation type="journal article" date="2023" name="Science">
        <title>Genome structures resolve the early diversification of teleost fishes.</title>
        <authorList>
            <person name="Parey E."/>
            <person name="Louis A."/>
            <person name="Montfort J."/>
            <person name="Bouchez O."/>
            <person name="Roques C."/>
            <person name="Iampietro C."/>
            <person name="Lluch J."/>
            <person name="Castinel A."/>
            <person name="Donnadieu C."/>
            <person name="Desvignes T."/>
            <person name="Floi Bucao C."/>
            <person name="Jouanno E."/>
            <person name="Wen M."/>
            <person name="Mejri S."/>
            <person name="Dirks R."/>
            <person name="Jansen H."/>
            <person name="Henkel C."/>
            <person name="Chen W.J."/>
            <person name="Zahm M."/>
            <person name="Cabau C."/>
            <person name="Klopp C."/>
            <person name="Thompson A.W."/>
            <person name="Robinson-Rechavi M."/>
            <person name="Braasch I."/>
            <person name="Lecointre G."/>
            <person name="Bobe J."/>
            <person name="Postlethwait J.H."/>
            <person name="Berthelot C."/>
            <person name="Roest Crollius H."/>
            <person name="Guiguen Y."/>
        </authorList>
    </citation>
    <scope>NUCLEOTIDE SEQUENCE</scope>
    <source>
        <strain evidence="6">Concon-B</strain>
    </source>
</reference>
<dbReference type="PANTHER" id="PTHR12214:SF4">
    <property type="entry name" value="INTRON LARGE COMPLEX COMPONENT GCFC2"/>
    <property type="match status" value="1"/>
</dbReference>
<keyword evidence="3" id="KW-0539">Nucleus</keyword>
<comment type="caution">
    <text evidence="6">The sequence shown here is derived from an EMBL/GenBank/DDBJ whole genome shotgun (WGS) entry which is preliminary data.</text>
</comment>
<dbReference type="GO" id="GO:0005634">
    <property type="term" value="C:nucleus"/>
    <property type="evidence" value="ECO:0007669"/>
    <property type="project" value="UniProtKB-SubCell"/>
</dbReference>
<protein>
    <recommendedName>
        <fullName evidence="5">GCF C-terminal domain-containing protein</fullName>
    </recommendedName>
</protein>
<evidence type="ECO:0000259" key="5">
    <source>
        <dbReference type="Pfam" id="PF07842"/>
    </source>
</evidence>
<organism evidence="6 7">
    <name type="scientific">Conger conger</name>
    <name type="common">Conger eel</name>
    <name type="synonym">Muraena conger</name>
    <dbReference type="NCBI Taxonomy" id="82655"/>
    <lineage>
        <taxon>Eukaryota</taxon>
        <taxon>Metazoa</taxon>
        <taxon>Chordata</taxon>
        <taxon>Craniata</taxon>
        <taxon>Vertebrata</taxon>
        <taxon>Euteleostomi</taxon>
        <taxon>Actinopterygii</taxon>
        <taxon>Neopterygii</taxon>
        <taxon>Teleostei</taxon>
        <taxon>Anguilliformes</taxon>
        <taxon>Congridae</taxon>
        <taxon>Conger</taxon>
    </lineage>
</organism>
<feature type="compositionally biased region" description="Basic and acidic residues" evidence="4">
    <location>
        <begin position="23"/>
        <end position="38"/>
    </location>
</feature>
<evidence type="ECO:0000256" key="2">
    <source>
        <dbReference type="ARBA" id="ARBA00010801"/>
    </source>
</evidence>
<evidence type="ECO:0000313" key="7">
    <source>
        <dbReference type="Proteomes" id="UP001152803"/>
    </source>
</evidence>
<feature type="non-terminal residue" evidence="6">
    <location>
        <position position="529"/>
    </location>
</feature>
<sequence length="529" mass="60059">MPEVVSDKSPPRTAEDADDTNEGDTHGKPLQLADKEENLINDMSLSDENEGAVPDPQQIYAAVKQRRAARAQREYLPLEPGQEQGSERDSDDDDDDDDDHDQQIQFAPKLKTLRQRIAEEMRDSEDDGMGSQGDEDQTLWEEQQIRKGVKMFKETVRATKKCDIPASLPQISIDIVKKRVSAKLGALGQVHRGRAMELRRIQQEMESARAALDQLENGSPQEQHSFYKRMRLYSQNLLQCLGEKVVEINAVELDMCTLLSDQAEALLGRRREAVREESTHLQLQAYKTEGGHAHNAQLEVLGQRSGCVDEGLPKGDQPLPEEDAELCRRRDEILKEAENIFVDVHEDFSDVRNILSKFEEWRVLFPESYDNAYISLCLPKLLTPVIRHQLIGWNPLNPDCEDIAAHPWYPAVEKFCRRQGGEDLTVLKSIIERTIVPKIQGFVELVWDPLSMEQSRCLVSVCQNLQDDYLIFSGNQSKPAKALLEAVAVRMRSAVDVDVFIPLYPAKFLDDASSLQFQFQDEQFCSAVK</sequence>
<gene>
    <name evidence="6" type="ORF">COCON_G00124410</name>
</gene>
<evidence type="ECO:0000256" key="4">
    <source>
        <dbReference type="SAM" id="MobiDB-lite"/>
    </source>
</evidence>
<dbReference type="Proteomes" id="UP001152803">
    <property type="component" value="Unassembled WGS sequence"/>
</dbReference>
<dbReference type="EMBL" id="JAFJMO010000008">
    <property type="protein sequence ID" value="KAJ8269834.1"/>
    <property type="molecule type" value="Genomic_DNA"/>
</dbReference>
<feature type="domain" description="GCF C-terminal" evidence="5">
    <location>
        <begin position="352"/>
        <end position="400"/>
    </location>
</feature>
<dbReference type="OrthoDB" id="429427at2759"/>